<feature type="transmembrane region" description="Helical" evidence="1">
    <location>
        <begin position="79"/>
        <end position="97"/>
    </location>
</feature>
<accession>A0A1L3MR41</accession>
<keyword evidence="4" id="KW-1185">Reference proteome</keyword>
<dbReference type="RefSeq" id="WP_072579565.1">
    <property type="nucleotide sequence ID" value="NZ_CP016020.1"/>
</dbReference>
<dbReference type="STRING" id="1547283.A9C19_08445"/>
<dbReference type="InterPro" id="IPR016942">
    <property type="entry name" value="UCP030042"/>
</dbReference>
<feature type="domain" description="DUF4395" evidence="2">
    <location>
        <begin position="8"/>
        <end position="132"/>
    </location>
</feature>
<dbReference type="AlphaFoldDB" id="A0A1L3MR41"/>
<protein>
    <recommendedName>
        <fullName evidence="2">DUF4395 domain-containing protein</fullName>
    </recommendedName>
</protein>
<sequence>MKEDVKYIPRPLVRSYQWSIVASVIIVWFTGAYALLLVPLLAGISGLLFKRNFIMEIAKVFLRKELSEYIPEDVDQQRFNSVISIICLVGGLLGYIFGIPFMAYFFTAMVAIAAFVAILGFCIGCFIRFQWKQYQYKRVNN</sequence>
<name>A0A1L3MR41_9BACI</name>
<dbReference type="PIRSF" id="PIRSF030042">
    <property type="entry name" value="UCP030042"/>
    <property type="match status" value="1"/>
</dbReference>
<evidence type="ECO:0000313" key="4">
    <source>
        <dbReference type="Proteomes" id="UP000181936"/>
    </source>
</evidence>
<keyword evidence="1" id="KW-0472">Membrane</keyword>
<dbReference type="KEGG" id="bwh:A9C19_08445"/>
<feature type="transmembrane region" description="Helical" evidence="1">
    <location>
        <begin position="20"/>
        <end position="49"/>
    </location>
</feature>
<dbReference type="Pfam" id="PF14340">
    <property type="entry name" value="DUF4395"/>
    <property type="match status" value="1"/>
</dbReference>
<reference evidence="3 4" key="1">
    <citation type="journal article" date="2016" name="Sci. Rep.">
        <title>Complete genome sequence and transcriptomic analysis of a novel marine strain Bacillus weihaiensis reveals the mechanism of brown algae degradation.</title>
        <authorList>
            <person name="Zhu Y."/>
            <person name="Chen P."/>
            <person name="Bao Y."/>
            <person name="Men Y."/>
            <person name="Zeng Y."/>
            <person name="Yang J."/>
            <person name="Sun J."/>
            <person name="Sun Y."/>
        </authorList>
    </citation>
    <scope>NUCLEOTIDE SEQUENCE [LARGE SCALE GENOMIC DNA]</scope>
    <source>
        <strain evidence="3 4">Alg07</strain>
    </source>
</reference>
<keyword evidence="1" id="KW-0812">Transmembrane</keyword>
<keyword evidence="1" id="KW-1133">Transmembrane helix</keyword>
<dbReference type="EMBL" id="CP016020">
    <property type="protein sequence ID" value="APH04772.1"/>
    <property type="molecule type" value="Genomic_DNA"/>
</dbReference>
<dbReference type="OrthoDB" id="2376580at2"/>
<proteinExistence type="predicted"/>
<gene>
    <name evidence="3" type="ORF">A9C19_08445</name>
</gene>
<evidence type="ECO:0000259" key="2">
    <source>
        <dbReference type="Pfam" id="PF14340"/>
    </source>
</evidence>
<feature type="transmembrane region" description="Helical" evidence="1">
    <location>
        <begin position="103"/>
        <end position="129"/>
    </location>
</feature>
<organism evidence="3 4">
    <name type="scientific">Bacillus weihaiensis</name>
    <dbReference type="NCBI Taxonomy" id="1547283"/>
    <lineage>
        <taxon>Bacteria</taxon>
        <taxon>Bacillati</taxon>
        <taxon>Bacillota</taxon>
        <taxon>Bacilli</taxon>
        <taxon>Bacillales</taxon>
        <taxon>Bacillaceae</taxon>
        <taxon>Bacillus</taxon>
    </lineage>
</organism>
<evidence type="ECO:0000256" key="1">
    <source>
        <dbReference type="SAM" id="Phobius"/>
    </source>
</evidence>
<dbReference type="InterPro" id="IPR025508">
    <property type="entry name" value="DUF4395"/>
</dbReference>
<dbReference type="Proteomes" id="UP000181936">
    <property type="component" value="Chromosome"/>
</dbReference>
<evidence type="ECO:0000313" key="3">
    <source>
        <dbReference type="EMBL" id="APH04772.1"/>
    </source>
</evidence>